<keyword evidence="10" id="KW-1185">Reference proteome</keyword>
<dbReference type="CDD" id="cd06261">
    <property type="entry name" value="TM_PBP2"/>
    <property type="match status" value="1"/>
</dbReference>
<evidence type="ECO:0000256" key="1">
    <source>
        <dbReference type="ARBA" id="ARBA00004651"/>
    </source>
</evidence>
<dbReference type="PROSITE" id="PS50928">
    <property type="entry name" value="ABC_TM1"/>
    <property type="match status" value="1"/>
</dbReference>
<dbReference type="OrthoDB" id="24153at2"/>
<evidence type="ECO:0000259" key="8">
    <source>
        <dbReference type="PROSITE" id="PS50928"/>
    </source>
</evidence>
<keyword evidence="4 7" id="KW-0812">Transmembrane</keyword>
<dbReference type="AlphaFoldDB" id="A0A3D9IRL3"/>
<feature type="transmembrane region" description="Helical" evidence="7">
    <location>
        <begin position="108"/>
        <end position="131"/>
    </location>
</feature>
<comment type="similarity">
    <text evidence="7">Belongs to the binding-protein-dependent transport system permease family.</text>
</comment>
<dbReference type="RefSeq" id="WP_116063371.1">
    <property type="nucleotide sequence ID" value="NZ_QRDZ01000023.1"/>
</dbReference>
<gene>
    <name evidence="9" type="ORF">DFP98_12354</name>
</gene>
<evidence type="ECO:0000256" key="5">
    <source>
        <dbReference type="ARBA" id="ARBA00022989"/>
    </source>
</evidence>
<evidence type="ECO:0000313" key="9">
    <source>
        <dbReference type="EMBL" id="RED64382.1"/>
    </source>
</evidence>
<evidence type="ECO:0000256" key="6">
    <source>
        <dbReference type="ARBA" id="ARBA00023136"/>
    </source>
</evidence>
<dbReference type="Pfam" id="PF00528">
    <property type="entry name" value="BPD_transp_1"/>
    <property type="match status" value="1"/>
</dbReference>
<feature type="domain" description="ABC transmembrane type-1" evidence="8">
    <location>
        <begin position="104"/>
        <end position="300"/>
    </location>
</feature>
<dbReference type="Gene3D" id="1.10.3720.10">
    <property type="entry name" value="MetI-like"/>
    <property type="match status" value="1"/>
</dbReference>
<evidence type="ECO:0000256" key="2">
    <source>
        <dbReference type="ARBA" id="ARBA00022448"/>
    </source>
</evidence>
<dbReference type="InterPro" id="IPR000515">
    <property type="entry name" value="MetI-like"/>
</dbReference>
<feature type="transmembrane region" description="Helical" evidence="7">
    <location>
        <begin position="235"/>
        <end position="261"/>
    </location>
</feature>
<feature type="transmembrane region" description="Helical" evidence="7">
    <location>
        <begin position="281"/>
        <end position="307"/>
    </location>
</feature>
<dbReference type="GO" id="GO:0055085">
    <property type="term" value="P:transmembrane transport"/>
    <property type="evidence" value="ECO:0007669"/>
    <property type="project" value="InterPro"/>
</dbReference>
<proteinExistence type="inferred from homology"/>
<comment type="caution">
    <text evidence="9">The sequence shown here is derived from an EMBL/GenBank/DDBJ whole genome shotgun (WGS) entry which is preliminary data.</text>
</comment>
<protein>
    <submittedName>
        <fullName evidence="9">Peptide/nickel transport system permease protein</fullName>
    </submittedName>
</protein>
<dbReference type="SUPFAM" id="SSF161098">
    <property type="entry name" value="MetI-like"/>
    <property type="match status" value="1"/>
</dbReference>
<dbReference type="EMBL" id="QRDZ01000023">
    <property type="protein sequence ID" value="RED64382.1"/>
    <property type="molecule type" value="Genomic_DNA"/>
</dbReference>
<keyword evidence="5 7" id="KW-1133">Transmembrane helix</keyword>
<feature type="transmembrane region" description="Helical" evidence="7">
    <location>
        <begin position="182"/>
        <end position="201"/>
    </location>
</feature>
<reference evidence="9 10" key="1">
    <citation type="submission" date="2018-07" db="EMBL/GenBank/DDBJ databases">
        <title>Genomic Encyclopedia of Type Strains, Phase III (KMG-III): the genomes of soil and plant-associated and newly described type strains.</title>
        <authorList>
            <person name="Whitman W."/>
        </authorList>
    </citation>
    <scope>NUCLEOTIDE SEQUENCE [LARGE SCALE GENOMIC DNA]</scope>
    <source>
        <strain evidence="9 10">CECT 7287</strain>
    </source>
</reference>
<evidence type="ECO:0000256" key="7">
    <source>
        <dbReference type="RuleBase" id="RU363032"/>
    </source>
</evidence>
<keyword evidence="6 7" id="KW-0472">Membrane</keyword>
<evidence type="ECO:0000256" key="4">
    <source>
        <dbReference type="ARBA" id="ARBA00022692"/>
    </source>
</evidence>
<name>A0A3D9IRL3_9BACL</name>
<dbReference type="PANTHER" id="PTHR43163:SF7">
    <property type="entry name" value="DIPEPTIDE-TRANSPORT INTEGRAL MEMBRANE PROTEIN ABC TRANSPORTER DPPB-RELATED"/>
    <property type="match status" value="1"/>
</dbReference>
<dbReference type="Proteomes" id="UP000256977">
    <property type="component" value="Unassembled WGS sequence"/>
</dbReference>
<evidence type="ECO:0000256" key="3">
    <source>
        <dbReference type="ARBA" id="ARBA00022475"/>
    </source>
</evidence>
<dbReference type="GO" id="GO:0005886">
    <property type="term" value="C:plasma membrane"/>
    <property type="evidence" value="ECO:0007669"/>
    <property type="project" value="UniProtKB-SubCell"/>
</dbReference>
<dbReference type="InterPro" id="IPR035906">
    <property type="entry name" value="MetI-like_sf"/>
</dbReference>
<dbReference type="PANTHER" id="PTHR43163">
    <property type="entry name" value="DIPEPTIDE TRANSPORT SYSTEM PERMEASE PROTEIN DPPB-RELATED"/>
    <property type="match status" value="1"/>
</dbReference>
<feature type="transmembrane region" description="Helical" evidence="7">
    <location>
        <begin position="143"/>
        <end position="170"/>
    </location>
</feature>
<organism evidence="9 10">
    <name type="scientific">Cohnella phaseoli</name>
    <dbReference type="NCBI Taxonomy" id="456490"/>
    <lineage>
        <taxon>Bacteria</taxon>
        <taxon>Bacillati</taxon>
        <taxon>Bacillota</taxon>
        <taxon>Bacilli</taxon>
        <taxon>Bacillales</taxon>
        <taxon>Paenibacillaceae</taxon>
        <taxon>Cohnella</taxon>
    </lineage>
</organism>
<sequence length="320" mass="34011">MRRLIVRKLLEALVTLLGATLILFVLVRLAPGDPVKLLLGSGTDVALSDTQLLDRKAAQLREELGLNENVAAQYASWLKRLLQADLGSSIYTGRAVSEELAERLAATFALSVSALAVQVGLGMFLGTASALKAGKLADNVIRLACVTLASTPAFVIGLALLSLFAVTLGAYEISSEASPGRLWLPAATLGLLGAAQFARFVRAQLLSELGRTYVLSALARGLDRRHVVRHALRNALLPLVTMIALSLTALIGGAVVIESVFSWPGIGKYALDGIMLKDYPVIQGYAIVMISLVVLIHFVVEVAYGFLDPRIAGKDKAEAL</sequence>
<comment type="subcellular location">
    <subcellularLocation>
        <location evidence="1 7">Cell membrane</location>
        <topology evidence="1 7">Multi-pass membrane protein</topology>
    </subcellularLocation>
</comment>
<keyword evidence="3" id="KW-1003">Cell membrane</keyword>
<dbReference type="Pfam" id="PF19300">
    <property type="entry name" value="BPD_transp_1_N"/>
    <property type="match status" value="1"/>
</dbReference>
<dbReference type="InterPro" id="IPR045621">
    <property type="entry name" value="BPD_transp_1_N"/>
</dbReference>
<accession>A0A3D9IRL3</accession>
<evidence type="ECO:0000313" key="10">
    <source>
        <dbReference type="Proteomes" id="UP000256977"/>
    </source>
</evidence>
<keyword evidence="2 7" id="KW-0813">Transport</keyword>